<keyword evidence="2" id="KW-1185">Reference proteome</keyword>
<dbReference type="SUPFAM" id="SSF52833">
    <property type="entry name" value="Thioredoxin-like"/>
    <property type="match status" value="1"/>
</dbReference>
<sequence length="223" mass="25563">MTGKKTAGRMKGKMIILLLFAPALLLFVTSRGCRMKFKTLEDFGKVNNYSFVDASGKTYTQDDFKNNVIIFTNIQESCLDTCSINLFTFEKIIYQDIRSKKSLKHVKIVSFVNDIDGNPVKDLSPVRDMLKDKIHNYDPEKWILANGDAKNVYNIDHNGKSLLQKGDEYFGGNAFQELMLLVDKDNHLRMALRGNVEGMFRRMKECVALLQKEYNTNDTHKGK</sequence>
<dbReference type="RefSeq" id="WP_216713526.1">
    <property type="nucleotide sequence ID" value="NZ_JACVEL010000002.1"/>
</dbReference>
<dbReference type="InterPro" id="IPR036249">
    <property type="entry name" value="Thioredoxin-like_sf"/>
</dbReference>
<dbReference type="Proteomes" id="UP000652681">
    <property type="component" value="Unassembled WGS sequence"/>
</dbReference>
<protein>
    <submittedName>
        <fullName evidence="1">Uncharacterized protein</fullName>
    </submittedName>
</protein>
<organism evidence="1 2">
    <name type="scientific">Taishania pollutisoli</name>
    <dbReference type="NCBI Taxonomy" id="2766479"/>
    <lineage>
        <taxon>Bacteria</taxon>
        <taxon>Pseudomonadati</taxon>
        <taxon>Bacteroidota</taxon>
        <taxon>Flavobacteriia</taxon>
        <taxon>Flavobacteriales</taxon>
        <taxon>Crocinitomicaceae</taxon>
        <taxon>Taishania</taxon>
    </lineage>
</organism>
<reference evidence="1" key="1">
    <citation type="submission" date="2020-09" db="EMBL/GenBank/DDBJ databases">
        <title>Taishania pollutisoli gen. nov., sp. nov., Isolated from Tetrabromobisphenol A-Contaminated Soil.</title>
        <authorList>
            <person name="Chen Q."/>
        </authorList>
    </citation>
    <scope>NUCLEOTIDE SEQUENCE</scope>
    <source>
        <strain evidence="1">CZZ-1</strain>
    </source>
</reference>
<accession>A0A8J6TRV0</accession>
<name>A0A8J6TRV0_9FLAO</name>
<dbReference type="EMBL" id="JACVEL010000002">
    <property type="protein sequence ID" value="MBC9811542.1"/>
    <property type="molecule type" value="Genomic_DNA"/>
</dbReference>
<comment type="caution">
    <text evidence="1">The sequence shown here is derived from an EMBL/GenBank/DDBJ whole genome shotgun (WGS) entry which is preliminary data.</text>
</comment>
<dbReference type="Gene3D" id="3.40.30.10">
    <property type="entry name" value="Glutaredoxin"/>
    <property type="match status" value="1"/>
</dbReference>
<dbReference type="AlphaFoldDB" id="A0A8J6TRV0"/>
<proteinExistence type="predicted"/>
<evidence type="ECO:0000313" key="2">
    <source>
        <dbReference type="Proteomes" id="UP000652681"/>
    </source>
</evidence>
<gene>
    <name evidence="1" type="ORF">H9Y05_03555</name>
</gene>
<evidence type="ECO:0000313" key="1">
    <source>
        <dbReference type="EMBL" id="MBC9811542.1"/>
    </source>
</evidence>